<evidence type="ECO:0000313" key="2">
    <source>
        <dbReference type="EMBL" id="ELR21616.1"/>
    </source>
</evidence>
<organism evidence="2 3">
    <name type="scientific">Acanthamoeba castellanii (strain ATCC 30010 / Neff)</name>
    <dbReference type="NCBI Taxonomy" id="1257118"/>
    <lineage>
        <taxon>Eukaryota</taxon>
        <taxon>Amoebozoa</taxon>
        <taxon>Discosea</taxon>
        <taxon>Longamoebia</taxon>
        <taxon>Centramoebida</taxon>
        <taxon>Acanthamoebidae</taxon>
        <taxon>Acanthamoeba</taxon>
    </lineage>
</organism>
<feature type="region of interest" description="Disordered" evidence="1">
    <location>
        <begin position="230"/>
        <end position="350"/>
    </location>
</feature>
<sequence length="619" mass="64086">MEVVNNTKDGPGSSSSVVASLPSAPSLMDSPGRAKIAVATLIQSFTPPAPASAPVTTTATSPGRAAASPAAVQVPPSPRSGPPTPLAAGMSPRKADRPRSRSGGPAGSASPLAAVVQVDQVTGGPGVDDVAQQEREEKKNESEGQGGGRTKGGGGDAGSPRSVGGKEWEWKRKALAGKGIVREGAPPADGEPAGSTRVKLPLASLLHTIETDRMLLVSSKSDTWKAKALTGRGIIPSPDTFTSSSSSSSSPSSPVVSISPHVSSLSAPLPALLSPRQPIPSGPAAPAAATTGSGSGSGGGGGGDDGSEGEGSGSGGDRKKGNAGAKGEKRASRKENKRNNHNKVVTEVSLPTTVVNRVHVDKDNLAQDMDGVLRALHGELERLGNHHETQQQHQQSTSTRGGGLRRHRRSKSIDQLAGHQALKPELKGDHKEKEKEKGSKAEAPAFAFPLVTTTTTRQDKPVSKLHTSAAAPNTAPLVKLPAAGEPRKTKTNSLRQQLLLGKGVVKPQDKRTVPVSRLSVLIDMADMQAIHQQASVLEAAARKQSSPSSPVLLSGGDYQPTKEDLVRQRLKTVKAVIASAMDELEYELLHQRNSAESASGEDQLIALTTKLHQLNDLLM</sequence>
<feature type="compositionally biased region" description="Low complexity" evidence="1">
    <location>
        <begin position="101"/>
        <end position="114"/>
    </location>
</feature>
<dbReference type="GeneID" id="14922519"/>
<dbReference type="AlphaFoldDB" id="L8HB69"/>
<reference evidence="2 3" key="1">
    <citation type="journal article" date="2013" name="Genome Biol.">
        <title>Genome of Acanthamoeba castellanii highlights extensive lateral gene transfer and early evolution of tyrosine kinase signaling.</title>
        <authorList>
            <person name="Clarke M."/>
            <person name="Lohan A.J."/>
            <person name="Liu B."/>
            <person name="Lagkouvardos I."/>
            <person name="Roy S."/>
            <person name="Zafar N."/>
            <person name="Bertelli C."/>
            <person name="Schilde C."/>
            <person name="Kianianmomeni A."/>
            <person name="Burglin T.R."/>
            <person name="Frech C."/>
            <person name="Turcotte B."/>
            <person name="Kopec K.O."/>
            <person name="Synnott J.M."/>
            <person name="Choo C."/>
            <person name="Paponov I."/>
            <person name="Finkler A."/>
            <person name="Soon Heng Tan C."/>
            <person name="Hutchins A.P."/>
            <person name="Weinmeier T."/>
            <person name="Rattei T."/>
            <person name="Chu J.S."/>
            <person name="Gimenez G."/>
            <person name="Irimia M."/>
            <person name="Rigden D.J."/>
            <person name="Fitzpatrick D.A."/>
            <person name="Lorenzo-Morales J."/>
            <person name="Bateman A."/>
            <person name="Chiu C.H."/>
            <person name="Tang P."/>
            <person name="Hegemann P."/>
            <person name="Fromm H."/>
            <person name="Raoult D."/>
            <person name="Greub G."/>
            <person name="Miranda-Saavedra D."/>
            <person name="Chen N."/>
            <person name="Nash P."/>
            <person name="Ginger M.L."/>
            <person name="Horn M."/>
            <person name="Schaap P."/>
            <person name="Caler L."/>
            <person name="Loftus B."/>
        </authorList>
    </citation>
    <scope>NUCLEOTIDE SEQUENCE [LARGE SCALE GENOMIC DNA]</scope>
    <source>
        <strain evidence="2 3">Neff</strain>
    </source>
</reference>
<dbReference type="VEuPathDB" id="AmoebaDB:ACA1_229170"/>
<feature type="compositionally biased region" description="Low complexity" evidence="1">
    <location>
        <begin position="243"/>
        <end position="275"/>
    </location>
</feature>
<accession>L8HB69</accession>
<feature type="compositionally biased region" description="Gly residues" evidence="1">
    <location>
        <begin position="144"/>
        <end position="157"/>
    </location>
</feature>
<proteinExistence type="predicted"/>
<feature type="compositionally biased region" description="Pro residues" evidence="1">
    <location>
        <begin position="75"/>
        <end position="85"/>
    </location>
</feature>
<protein>
    <submittedName>
        <fullName evidence="2">Uncharacterized protein</fullName>
    </submittedName>
</protein>
<dbReference type="EMBL" id="KB007901">
    <property type="protein sequence ID" value="ELR21616.1"/>
    <property type="molecule type" value="Genomic_DNA"/>
</dbReference>
<feature type="compositionally biased region" description="Basic and acidic residues" evidence="1">
    <location>
        <begin position="316"/>
        <end position="338"/>
    </location>
</feature>
<evidence type="ECO:0000256" key="1">
    <source>
        <dbReference type="SAM" id="MobiDB-lite"/>
    </source>
</evidence>
<keyword evidence="3" id="KW-1185">Reference proteome</keyword>
<name>L8HB69_ACACF</name>
<feature type="compositionally biased region" description="Basic and acidic residues" evidence="1">
    <location>
        <begin position="422"/>
        <end position="440"/>
    </location>
</feature>
<feature type="region of interest" description="Disordered" evidence="1">
    <location>
        <begin position="1"/>
        <end position="30"/>
    </location>
</feature>
<dbReference type="RefSeq" id="XP_004346561.1">
    <property type="nucleotide sequence ID" value="XM_004346511.1"/>
</dbReference>
<feature type="compositionally biased region" description="Low complexity" evidence="1">
    <location>
        <begin position="13"/>
        <end position="27"/>
    </location>
</feature>
<feature type="compositionally biased region" description="Gly residues" evidence="1">
    <location>
        <begin position="293"/>
        <end position="315"/>
    </location>
</feature>
<feature type="compositionally biased region" description="Low complexity" evidence="1">
    <location>
        <begin position="52"/>
        <end position="74"/>
    </location>
</feature>
<feature type="region of interest" description="Disordered" evidence="1">
    <location>
        <begin position="385"/>
        <end position="443"/>
    </location>
</feature>
<gene>
    <name evidence="2" type="ORF">ACA1_229170</name>
</gene>
<feature type="compositionally biased region" description="Basic and acidic residues" evidence="1">
    <location>
        <begin position="132"/>
        <end position="142"/>
    </location>
</feature>
<feature type="region of interest" description="Disordered" evidence="1">
    <location>
        <begin position="46"/>
        <end position="197"/>
    </location>
</feature>
<evidence type="ECO:0000313" key="3">
    <source>
        <dbReference type="Proteomes" id="UP000011083"/>
    </source>
</evidence>
<dbReference type="KEGG" id="acan:ACA1_229170"/>
<dbReference type="Proteomes" id="UP000011083">
    <property type="component" value="Unassembled WGS sequence"/>
</dbReference>